<protein>
    <submittedName>
        <fullName evidence="1">Uncharacterized protein</fullName>
    </submittedName>
</protein>
<reference evidence="1" key="1">
    <citation type="journal article" date="2015" name="Nature">
        <title>Complex archaea that bridge the gap between prokaryotes and eukaryotes.</title>
        <authorList>
            <person name="Spang A."/>
            <person name="Saw J.H."/>
            <person name="Jorgensen S.L."/>
            <person name="Zaremba-Niedzwiedzka K."/>
            <person name="Martijn J."/>
            <person name="Lind A.E."/>
            <person name="van Eijk R."/>
            <person name="Schleper C."/>
            <person name="Guy L."/>
            <person name="Ettema T.J."/>
        </authorList>
    </citation>
    <scope>NUCLEOTIDE SEQUENCE</scope>
</reference>
<organism evidence="1">
    <name type="scientific">marine sediment metagenome</name>
    <dbReference type="NCBI Taxonomy" id="412755"/>
    <lineage>
        <taxon>unclassified sequences</taxon>
        <taxon>metagenomes</taxon>
        <taxon>ecological metagenomes</taxon>
    </lineage>
</organism>
<comment type="caution">
    <text evidence="1">The sequence shown here is derived from an EMBL/GenBank/DDBJ whole genome shotgun (WGS) entry which is preliminary data.</text>
</comment>
<dbReference type="AlphaFoldDB" id="A0A0F9NR79"/>
<sequence>MANFIANKHTWDYAESTLSFFIYEQAEHNIDVEMNNPAGICWDGSNFYLVDTDDEKVYKYNSAWVFQASFALNVATVNPIGITWDGTFFYVHDTDDSKVHKYNTAFVLQSQHDLHADNDHGVGLCWDGTYFYVADIDDSKVYKYNSAWVFQETIDITDSKGIEWDGTYFYIIGATKKVYKYDSKWNLQSGLYNVSQSIAVLAFGCLAYNGTYFYIIDANNRTVGEFDLDLIAKTIDGHNSAIILYDSMIAYLSPLEQLAGNFEFYFRAIDVTDKVEIQLRDTTGNICIRVKIDTSKIIGDGSDALDPAVNHTWYLGRIDFDCTPNTYDLYIDGVLKLNNQAFGVNDDGNGITYVEISMNTNKNGYMDGVGYDWDGTYTQGDNASDVVDIADDIIECRIIEELYLPSFGNLKFKATSLSEFDAWHIIDFYDSDSVLSWSGIILYPENIAEGNVVIGELTLIGLNSQFNNTYRKNFITARDSDYILKDIIDNALSRYYSHDDEIDNFTITYKYDLKTKIQKMFKYLSMLERAVLHYKPDGEIFFNKYDNLSASGISWSNNTSHVKITSYTPAANRHITRAPVIGAYNNLGQVYVVGKATEDEEIQFGINKLQEWRDPEITNYTEASQLATNLQIIYSLDTQIINMLVAKKKHIQVGYTIEVEWSGIFNIDKKDFLVLRRVWQPMYDITELELTDNILTRDAFNVKVINKIYDEDAQQAYD</sequence>
<proteinExistence type="predicted"/>
<gene>
    <name evidence="1" type="ORF">LCGC14_1229810</name>
</gene>
<evidence type="ECO:0000313" key="1">
    <source>
        <dbReference type="EMBL" id="KKM91305.1"/>
    </source>
</evidence>
<dbReference type="InterPro" id="IPR011042">
    <property type="entry name" value="6-blade_b-propeller_TolB-like"/>
</dbReference>
<name>A0A0F9NR79_9ZZZZ</name>
<accession>A0A0F9NR79</accession>
<dbReference type="Gene3D" id="2.120.10.30">
    <property type="entry name" value="TolB, C-terminal domain"/>
    <property type="match status" value="1"/>
</dbReference>
<dbReference type="InterPro" id="IPR011044">
    <property type="entry name" value="Quino_amine_DH_bsu"/>
</dbReference>
<dbReference type="SUPFAM" id="SSF50969">
    <property type="entry name" value="YVTN repeat-like/Quinoprotein amine dehydrogenase"/>
    <property type="match status" value="1"/>
</dbReference>
<dbReference type="EMBL" id="LAZR01006553">
    <property type="protein sequence ID" value="KKM91305.1"/>
    <property type="molecule type" value="Genomic_DNA"/>
</dbReference>
<feature type="non-terminal residue" evidence="1">
    <location>
        <position position="718"/>
    </location>
</feature>